<evidence type="ECO:0000313" key="10">
    <source>
        <dbReference type="EMBL" id="GJJ42491.1"/>
    </source>
</evidence>
<comment type="similarity">
    <text evidence="2">Belongs to the major facilitator superfamily. EmrB family.</text>
</comment>
<dbReference type="Gene3D" id="1.20.1250.20">
    <property type="entry name" value="MFS general substrate transporter like domains"/>
    <property type="match status" value="1"/>
</dbReference>
<dbReference type="EMBL" id="BQFK01000001">
    <property type="protein sequence ID" value="GJJ42491.1"/>
    <property type="molecule type" value="Genomic_DNA"/>
</dbReference>
<dbReference type="InterPro" id="IPR011701">
    <property type="entry name" value="MFS"/>
</dbReference>
<dbReference type="RefSeq" id="WP_014836053.1">
    <property type="nucleotide sequence ID" value="NZ_AP019662.1"/>
</dbReference>
<gene>
    <name evidence="10" type="ORF">CULCOIPH005_06800</name>
</gene>
<feature type="transmembrane region" description="Helical" evidence="8">
    <location>
        <begin position="180"/>
        <end position="201"/>
    </location>
</feature>
<name>A0ABD0BIR8_CORUL</name>
<dbReference type="GO" id="GO:0005886">
    <property type="term" value="C:plasma membrane"/>
    <property type="evidence" value="ECO:0007669"/>
    <property type="project" value="UniProtKB-SubCell"/>
</dbReference>
<comment type="subcellular location">
    <subcellularLocation>
        <location evidence="1">Cell membrane</location>
        <topology evidence="1">Multi-pass membrane protein</topology>
    </subcellularLocation>
</comment>
<evidence type="ECO:0000256" key="6">
    <source>
        <dbReference type="ARBA" id="ARBA00022989"/>
    </source>
</evidence>
<evidence type="ECO:0000256" key="5">
    <source>
        <dbReference type="ARBA" id="ARBA00022692"/>
    </source>
</evidence>
<feature type="transmembrane region" description="Helical" evidence="8">
    <location>
        <begin position="213"/>
        <end position="233"/>
    </location>
</feature>
<dbReference type="PANTHER" id="PTHR42718:SF9">
    <property type="entry name" value="MAJOR FACILITATOR SUPERFAMILY MULTIDRUG TRANSPORTER MFSC"/>
    <property type="match status" value="1"/>
</dbReference>
<dbReference type="Proteomes" id="UP001205910">
    <property type="component" value="Unassembled WGS sequence"/>
</dbReference>
<organism evidence="10 11">
    <name type="scientific">Corynebacterium ulcerans</name>
    <dbReference type="NCBI Taxonomy" id="65058"/>
    <lineage>
        <taxon>Bacteria</taxon>
        <taxon>Bacillati</taxon>
        <taxon>Actinomycetota</taxon>
        <taxon>Actinomycetes</taxon>
        <taxon>Mycobacteriales</taxon>
        <taxon>Corynebacteriaceae</taxon>
        <taxon>Corynebacterium</taxon>
    </lineage>
</organism>
<feature type="transmembrane region" description="Helical" evidence="8">
    <location>
        <begin position="153"/>
        <end position="174"/>
    </location>
</feature>
<evidence type="ECO:0000256" key="8">
    <source>
        <dbReference type="SAM" id="Phobius"/>
    </source>
</evidence>
<feature type="transmembrane region" description="Helical" evidence="8">
    <location>
        <begin position="373"/>
        <end position="399"/>
    </location>
</feature>
<dbReference type="InterPro" id="IPR004638">
    <property type="entry name" value="EmrB-like"/>
</dbReference>
<dbReference type="Gene3D" id="1.20.1720.10">
    <property type="entry name" value="Multidrug resistance protein D"/>
    <property type="match status" value="1"/>
</dbReference>
<sequence>MATSPQRIPEPTQGTTTSSEPRVGLILGVVVVATMIMILNETVLSVALPSIMTDFGVTADVVQWLATGFLLTMSVVIPATGFLLQRFTTRMNFLTAVGLFILGTLMCAIAPVFWVLVAGRIVQAMGTAIVLPLLMTMTITLVEPTKRGTIMGINAVVISVAPAFGPTLSGFILNSLSWHWLFWVVIPIAVAVFILGFVVVTNVQEVSRVPFDTASLALSALAFGGIIYGLSTMRELVDGHWLPAAVFLIGLGALAIFVRRQLRLAQSGRALLDLSPFAVRNFVLSAIVLMLGLTALLGTVNVISIYLQEGIGVSALTTGLALLPGGLFQGLVSPFIGRFYDRAGPRPLVIPGAILMFGSMLAAALMFTAEASVLVVVAVDCLFCVGLALVMTPLMAVSLSSLPTRLYGHGSAIVNTLQQLGGAMGTAVMIGIMTIVATRSVAAPAVAQAEGTTSAFVAGTVFAGLILVASLFITPVAAVKVHATQPE</sequence>
<dbReference type="PRINTS" id="PR01036">
    <property type="entry name" value="TCRTETB"/>
</dbReference>
<feature type="transmembrane region" description="Helical" evidence="8">
    <location>
        <begin position="91"/>
        <end position="115"/>
    </location>
</feature>
<feature type="transmembrane region" description="Helical" evidence="8">
    <location>
        <begin position="121"/>
        <end position="141"/>
    </location>
</feature>
<keyword evidence="6 8" id="KW-1133">Transmembrane helix</keyword>
<keyword evidence="5 8" id="KW-0812">Transmembrane</keyword>
<feature type="domain" description="Major facilitator superfamily (MFS) profile" evidence="9">
    <location>
        <begin position="26"/>
        <end position="478"/>
    </location>
</feature>
<evidence type="ECO:0000259" key="9">
    <source>
        <dbReference type="PROSITE" id="PS50850"/>
    </source>
</evidence>
<feature type="transmembrane region" description="Helical" evidence="8">
    <location>
        <begin position="348"/>
        <end position="367"/>
    </location>
</feature>
<feature type="transmembrane region" description="Helical" evidence="8">
    <location>
        <begin position="420"/>
        <end position="442"/>
    </location>
</feature>
<dbReference type="PANTHER" id="PTHR42718">
    <property type="entry name" value="MAJOR FACILITATOR SUPERFAMILY MULTIDRUG TRANSPORTER MFSC"/>
    <property type="match status" value="1"/>
</dbReference>
<keyword evidence="3" id="KW-0813">Transport</keyword>
<evidence type="ECO:0000313" key="11">
    <source>
        <dbReference type="Proteomes" id="UP001205910"/>
    </source>
</evidence>
<comment type="caution">
    <text evidence="10">The sequence shown here is derived from an EMBL/GenBank/DDBJ whole genome shotgun (WGS) entry which is preliminary data.</text>
</comment>
<feature type="transmembrane region" description="Helical" evidence="8">
    <location>
        <begin position="239"/>
        <end position="258"/>
    </location>
</feature>
<feature type="transmembrane region" description="Helical" evidence="8">
    <location>
        <begin position="64"/>
        <end position="84"/>
    </location>
</feature>
<dbReference type="NCBIfam" id="TIGR00711">
    <property type="entry name" value="efflux_EmrB"/>
    <property type="match status" value="1"/>
</dbReference>
<feature type="transmembrane region" description="Helical" evidence="8">
    <location>
        <begin position="279"/>
        <end position="307"/>
    </location>
</feature>
<dbReference type="CDD" id="cd17503">
    <property type="entry name" value="MFS_LmrB_MDR_like"/>
    <property type="match status" value="1"/>
</dbReference>
<proteinExistence type="inferred from homology"/>
<protein>
    <submittedName>
        <fullName evidence="10">MFS transporter</fullName>
    </submittedName>
</protein>
<keyword evidence="4" id="KW-1003">Cell membrane</keyword>
<feature type="transmembrane region" description="Helical" evidence="8">
    <location>
        <begin position="25"/>
        <end position="52"/>
    </location>
</feature>
<accession>A0ABD0BIR8</accession>
<keyword evidence="7 8" id="KW-0472">Membrane</keyword>
<evidence type="ECO:0000256" key="3">
    <source>
        <dbReference type="ARBA" id="ARBA00022448"/>
    </source>
</evidence>
<feature type="transmembrane region" description="Helical" evidence="8">
    <location>
        <begin position="313"/>
        <end position="336"/>
    </location>
</feature>
<dbReference type="AlphaFoldDB" id="A0ABD0BIR8"/>
<evidence type="ECO:0000256" key="4">
    <source>
        <dbReference type="ARBA" id="ARBA00022475"/>
    </source>
</evidence>
<reference evidence="10 11" key="1">
    <citation type="submission" date="2021-11" db="EMBL/GenBank/DDBJ databases">
        <title>Whole genome sequences of diphtheriae toxin producing Corynebacterium ulcerans isolates from cats in Osaka, Japan.</title>
        <authorList>
            <person name="Umeda K."/>
            <person name="Hirai Y."/>
        </authorList>
    </citation>
    <scope>NUCLEOTIDE SEQUENCE [LARGE SCALE GENOMIC DNA]</scope>
    <source>
        <strain evidence="10 11">12109B-1</strain>
    </source>
</reference>
<dbReference type="Pfam" id="PF07690">
    <property type="entry name" value="MFS_1"/>
    <property type="match status" value="1"/>
</dbReference>
<dbReference type="PROSITE" id="PS50850">
    <property type="entry name" value="MFS"/>
    <property type="match status" value="1"/>
</dbReference>
<dbReference type="InterPro" id="IPR036259">
    <property type="entry name" value="MFS_trans_sf"/>
</dbReference>
<feature type="transmembrane region" description="Helical" evidence="8">
    <location>
        <begin position="454"/>
        <end position="479"/>
    </location>
</feature>
<dbReference type="InterPro" id="IPR020846">
    <property type="entry name" value="MFS_dom"/>
</dbReference>
<dbReference type="SUPFAM" id="SSF103473">
    <property type="entry name" value="MFS general substrate transporter"/>
    <property type="match status" value="1"/>
</dbReference>
<evidence type="ECO:0000256" key="2">
    <source>
        <dbReference type="ARBA" id="ARBA00008537"/>
    </source>
</evidence>
<evidence type="ECO:0000256" key="1">
    <source>
        <dbReference type="ARBA" id="ARBA00004651"/>
    </source>
</evidence>
<evidence type="ECO:0000256" key="7">
    <source>
        <dbReference type="ARBA" id="ARBA00023136"/>
    </source>
</evidence>